<evidence type="ECO:0000259" key="3">
    <source>
        <dbReference type="PROSITE" id="PS50132"/>
    </source>
</evidence>
<dbReference type="Gene3D" id="1.10.196.10">
    <property type="match status" value="1"/>
</dbReference>
<dbReference type="InterPro" id="IPR024066">
    <property type="entry name" value="RGS_subdom1/3"/>
</dbReference>
<dbReference type="InterPro" id="IPR016137">
    <property type="entry name" value="RGS"/>
</dbReference>
<dbReference type="GO" id="GO:0009968">
    <property type="term" value="P:negative regulation of signal transduction"/>
    <property type="evidence" value="ECO:0007669"/>
    <property type="project" value="UniProtKB-KW"/>
</dbReference>
<dbReference type="Gene3D" id="1.10.167.10">
    <property type="entry name" value="Regulator of G-protein Signalling 4, domain 2"/>
    <property type="match status" value="1"/>
</dbReference>
<evidence type="ECO:0000313" key="5">
    <source>
        <dbReference type="Proteomes" id="UP000287033"/>
    </source>
</evidence>
<evidence type="ECO:0000256" key="1">
    <source>
        <dbReference type="ARBA" id="ARBA00022700"/>
    </source>
</evidence>
<dbReference type="PANTHER" id="PTHR10845:SF254">
    <property type="entry name" value="RGS DOMAIN-CONTAINING PROTEIN-RELATED"/>
    <property type="match status" value="1"/>
</dbReference>
<dbReference type="OMA" id="HKYGLIA"/>
<dbReference type="OrthoDB" id="196547at2759"/>
<dbReference type="EMBL" id="BEZZ01000410">
    <property type="protein sequence ID" value="GCC32062.1"/>
    <property type="molecule type" value="Genomic_DNA"/>
</dbReference>
<organism evidence="4 5">
    <name type="scientific">Chiloscyllium punctatum</name>
    <name type="common">Brownbanded bambooshark</name>
    <name type="synonym">Hemiscyllium punctatum</name>
    <dbReference type="NCBI Taxonomy" id="137246"/>
    <lineage>
        <taxon>Eukaryota</taxon>
        <taxon>Metazoa</taxon>
        <taxon>Chordata</taxon>
        <taxon>Craniata</taxon>
        <taxon>Vertebrata</taxon>
        <taxon>Chondrichthyes</taxon>
        <taxon>Elasmobranchii</taxon>
        <taxon>Galeomorphii</taxon>
        <taxon>Galeoidea</taxon>
        <taxon>Orectolobiformes</taxon>
        <taxon>Hemiscylliidae</taxon>
        <taxon>Chiloscyllium</taxon>
    </lineage>
</organism>
<dbReference type="InterPro" id="IPR036305">
    <property type="entry name" value="RGS_sf"/>
</dbReference>
<dbReference type="Pfam" id="PF00615">
    <property type="entry name" value="RGS"/>
    <property type="match status" value="1"/>
</dbReference>
<keyword evidence="1" id="KW-0734">Signal transduction inhibitor</keyword>
<feature type="domain" description="RGS" evidence="3">
    <location>
        <begin position="87"/>
        <end position="203"/>
    </location>
</feature>
<dbReference type="AlphaFoldDB" id="A0A401SNU6"/>
<dbReference type="FunFam" id="1.10.196.10:FF:000001">
    <property type="entry name" value="Regulator of G-protein signaling 8"/>
    <property type="match status" value="1"/>
</dbReference>
<dbReference type="FunFam" id="1.10.167.10:FF:000001">
    <property type="entry name" value="Putative regulator of g-protein signaling 12"/>
    <property type="match status" value="1"/>
</dbReference>
<reference evidence="4 5" key="1">
    <citation type="journal article" date="2018" name="Nat. Ecol. Evol.">
        <title>Shark genomes provide insights into elasmobranch evolution and the origin of vertebrates.</title>
        <authorList>
            <person name="Hara Y"/>
            <person name="Yamaguchi K"/>
            <person name="Onimaru K"/>
            <person name="Kadota M"/>
            <person name="Koyanagi M"/>
            <person name="Keeley SD"/>
            <person name="Tatsumi K"/>
            <person name="Tanaka K"/>
            <person name="Motone F"/>
            <person name="Kageyama Y"/>
            <person name="Nozu R"/>
            <person name="Adachi N"/>
            <person name="Nishimura O"/>
            <person name="Nakagawa R"/>
            <person name="Tanegashima C"/>
            <person name="Kiyatake I"/>
            <person name="Matsumoto R"/>
            <person name="Murakumo K"/>
            <person name="Nishida K"/>
            <person name="Terakita A"/>
            <person name="Kuratani S"/>
            <person name="Sato K"/>
            <person name="Hyodo S Kuraku.S."/>
        </authorList>
    </citation>
    <scope>NUCLEOTIDE SEQUENCE [LARGE SCALE GENOMIC DNA]</scope>
</reference>
<dbReference type="SUPFAM" id="SSF48097">
    <property type="entry name" value="Regulator of G-protein signaling, RGS"/>
    <property type="match status" value="1"/>
</dbReference>
<comment type="caution">
    <text evidence="4">The sequence shown here is derived from an EMBL/GenBank/DDBJ whole genome shotgun (WGS) entry which is preliminary data.</text>
</comment>
<dbReference type="Proteomes" id="UP000287033">
    <property type="component" value="Unassembled WGS sequence"/>
</dbReference>
<dbReference type="SMART" id="SM00315">
    <property type="entry name" value="RGS"/>
    <property type="match status" value="1"/>
</dbReference>
<dbReference type="PRINTS" id="PR01301">
    <property type="entry name" value="RGSPROTEIN"/>
</dbReference>
<proteinExistence type="predicted"/>
<dbReference type="STRING" id="137246.A0A401SNU6"/>
<gene>
    <name evidence="4" type="ORF">chiPu_0010522</name>
</gene>
<protein>
    <recommendedName>
        <fullName evidence="3">RGS domain-containing protein</fullName>
    </recommendedName>
</protein>
<evidence type="ECO:0000313" key="4">
    <source>
        <dbReference type="EMBL" id="GCC32062.1"/>
    </source>
</evidence>
<accession>A0A401SNU6</accession>
<feature type="region of interest" description="Disordered" evidence="2">
    <location>
        <begin position="53"/>
        <end position="72"/>
    </location>
</feature>
<sequence>MQSGLILLVHQEHSLNKKEYQHCKEENKMPANMKEHSFIKGLKSRCLHLLHQNKTTTESSRQEAVNSESRKLTLNPSREEVLKWADSLDNLLAHKYGLIAFKSFLKSEYNDENIEFWLACEEYKKIKSPAKQASKAKKIFANFVEPMSPKEINLDYYTKEAITQNLQHPTYTCFEAAQKKIYSLMENNGYNRFLQSDIYQNVLNNSHDHHQT</sequence>
<keyword evidence="5" id="KW-1185">Reference proteome</keyword>
<dbReference type="InterPro" id="IPR044926">
    <property type="entry name" value="RGS_subdomain_2"/>
</dbReference>
<dbReference type="PROSITE" id="PS50132">
    <property type="entry name" value="RGS"/>
    <property type="match status" value="1"/>
</dbReference>
<name>A0A401SNU6_CHIPU</name>
<dbReference type="PANTHER" id="PTHR10845">
    <property type="entry name" value="REGULATOR OF G PROTEIN SIGNALING"/>
    <property type="match status" value="1"/>
</dbReference>
<evidence type="ECO:0000256" key="2">
    <source>
        <dbReference type="SAM" id="MobiDB-lite"/>
    </source>
</evidence>